<evidence type="ECO:0000313" key="2">
    <source>
        <dbReference type="Proteomes" id="UP000326759"/>
    </source>
</evidence>
<accession>A0A5N5T622</accession>
<gene>
    <name evidence="1" type="ORF">Anas_12868</name>
</gene>
<sequence>MLQPISKDAFDWDDDKAYIIILSSLIYNSSKVVRILESTDYNLDSIVEILLAFSEVLDELDMKQLAVFYKNWWQKFQKLCDRTTNVETDEEENDVLKFFCNLSSMNDSIKKLLEQVDVSQVFYQVKANNLSYPPAFLLDLLKLNTSPLAGSLYGSLHEPKL</sequence>
<name>A0A5N5T622_9CRUS</name>
<comment type="caution">
    <text evidence="1">The sequence shown here is derived from an EMBL/GenBank/DDBJ whole genome shotgun (WGS) entry which is preliminary data.</text>
</comment>
<reference evidence="1 2" key="1">
    <citation type="journal article" date="2019" name="PLoS Biol.">
        <title>Sex chromosomes control vertical transmission of feminizing Wolbachia symbionts in an isopod.</title>
        <authorList>
            <person name="Becking T."/>
            <person name="Chebbi M.A."/>
            <person name="Giraud I."/>
            <person name="Moumen B."/>
            <person name="Laverre T."/>
            <person name="Caubet Y."/>
            <person name="Peccoud J."/>
            <person name="Gilbert C."/>
            <person name="Cordaux R."/>
        </authorList>
    </citation>
    <scope>NUCLEOTIDE SEQUENCE [LARGE SCALE GENOMIC DNA]</scope>
    <source>
        <strain evidence="1">ANa2</strain>
        <tissue evidence="1">Whole body excluding digestive tract and cuticle</tissue>
    </source>
</reference>
<keyword evidence="2" id="KW-1185">Reference proteome</keyword>
<protein>
    <submittedName>
        <fullName evidence="1">Uncharacterized protein</fullName>
    </submittedName>
</protein>
<organism evidence="1 2">
    <name type="scientific">Armadillidium nasatum</name>
    <dbReference type="NCBI Taxonomy" id="96803"/>
    <lineage>
        <taxon>Eukaryota</taxon>
        <taxon>Metazoa</taxon>
        <taxon>Ecdysozoa</taxon>
        <taxon>Arthropoda</taxon>
        <taxon>Crustacea</taxon>
        <taxon>Multicrustacea</taxon>
        <taxon>Malacostraca</taxon>
        <taxon>Eumalacostraca</taxon>
        <taxon>Peracarida</taxon>
        <taxon>Isopoda</taxon>
        <taxon>Oniscidea</taxon>
        <taxon>Crinocheta</taxon>
        <taxon>Armadillidiidae</taxon>
        <taxon>Armadillidium</taxon>
    </lineage>
</organism>
<dbReference type="AlphaFoldDB" id="A0A5N5T622"/>
<evidence type="ECO:0000313" key="1">
    <source>
        <dbReference type="EMBL" id="KAB7502084.1"/>
    </source>
</evidence>
<dbReference type="OrthoDB" id="10499508at2759"/>
<proteinExistence type="predicted"/>
<dbReference type="Proteomes" id="UP000326759">
    <property type="component" value="Unassembled WGS sequence"/>
</dbReference>
<dbReference type="EMBL" id="SEYY01008620">
    <property type="protein sequence ID" value="KAB7502084.1"/>
    <property type="molecule type" value="Genomic_DNA"/>
</dbReference>